<dbReference type="HAMAP" id="MF_01458">
    <property type="entry name" value="FtsH"/>
    <property type="match status" value="1"/>
</dbReference>
<evidence type="ECO:0000256" key="15">
    <source>
        <dbReference type="HAMAP-Rule" id="MF_01458"/>
    </source>
</evidence>
<dbReference type="EC" id="3.4.24.-" evidence="15"/>
<dbReference type="EMBL" id="DVIQ01000110">
    <property type="protein sequence ID" value="HIS33067.1"/>
    <property type="molecule type" value="Genomic_DNA"/>
</dbReference>
<dbReference type="InterPro" id="IPR037219">
    <property type="entry name" value="Peptidase_M41-like"/>
</dbReference>
<evidence type="ECO:0000256" key="7">
    <source>
        <dbReference type="ARBA" id="ARBA00022741"/>
    </source>
</evidence>
<evidence type="ECO:0000256" key="12">
    <source>
        <dbReference type="ARBA" id="ARBA00023049"/>
    </source>
</evidence>
<evidence type="ECO:0000256" key="4">
    <source>
        <dbReference type="ARBA" id="ARBA00022670"/>
    </source>
</evidence>
<organism evidence="19 20">
    <name type="scientific">Candidatus Limivivens intestinipullorum</name>
    <dbReference type="NCBI Taxonomy" id="2840858"/>
    <lineage>
        <taxon>Bacteria</taxon>
        <taxon>Bacillati</taxon>
        <taxon>Bacillota</taxon>
        <taxon>Clostridia</taxon>
        <taxon>Lachnospirales</taxon>
        <taxon>Lachnospiraceae</taxon>
        <taxon>Lachnospiraceae incertae sedis</taxon>
        <taxon>Candidatus Limivivens</taxon>
    </lineage>
</organism>
<evidence type="ECO:0000256" key="2">
    <source>
        <dbReference type="ARBA" id="ARBA00010044"/>
    </source>
</evidence>
<evidence type="ECO:0000259" key="18">
    <source>
        <dbReference type="SMART" id="SM00382"/>
    </source>
</evidence>
<feature type="binding site" evidence="15">
    <location>
        <position position="444"/>
    </location>
    <ligand>
        <name>Zn(2+)</name>
        <dbReference type="ChEBI" id="CHEBI:29105"/>
        <note>catalytic</note>
    </ligand>
</feature>
<evidence type="ECO:0000256" key="13">
    <source>
        <dbReference type="ARBA" id="ARBA00023136"/>
    </source>
</evidence>
<dbReference type="Pfam" id="PF06480">
    <property type="entry name" value="FtsH_ext"/>
    <property type="match status" value="1"/>
</dbReference>
<comment type="subunit">
    <text evidence="15">Homohexamer.</text>
</comment>
<evidence type="ECO:0000256" key="14">
    <source>
        <dbReference type="ARBA" id="ARBA00061570"/>
    </source>
</evidence>
<dbReference type="SUPFAM" id="SSF52540">
    <property type="entry name" value="P-loop containing nucleoside triphosphate hydrolases"/>
    <property type="match status" value="1"/>
</dbReference>
<dbReference type="SUPFAM" id="SSF140990">
    <property type="entry name" value="FtsH protease domain-like"/>
    <property type="match status" value="1"/>
</dbReference>
<feature type="domain" description="AAA+ ATPase" evidence="18">
    <location>
        <begin position="214"/>
        <end position="353"/>
    </location>
</feature>
<dbReference type="InterPro" id="IPR027417">
    <property type="entry name" value="P-loop_NTPase"/>
</dbReference>
<dbReference type="InterPro" id="IPR041569">
    <property type="entry name" value="AAA_lid_3"/>
</dbReference>
<dbReference type="Gene3D" id="1.10.8.60">
    <property type="match status" value="1"/>
</dbReference>
<evidence type="ECO:0000256" key="11">
    <source>
        <dbReference type="ARBA" id="ARBA00022989"/>
    </source>
</evidence>
<comment type="caution">
    <text evidence="19">The sequence shown here is derived from an EMBL/GenBank/DDBJ whole genome shotgun (WGS) entry which is preliminary data.</text>
</comment>
<keyword evidence="10 15" id="KW-0067">ATP-binding</keyword>
<dbReference type="GO" id="GO:0030163">
    <property type="term" value="P:protein catabolic process"/>
    <property type="evidence" value="ECO:0007669"/>
    <property type="project" value="UniProtKB-UniRule"/>
</dbReference>
<gene>
    <name evidence="15 19" type="primary">ftsH</name>
    <name evidence="19" type="ORF">IAB44_16205</name>
</gene>
<proteinExistence type="inferred from homology"/>
<dbReference type="Gene3D" id="1.20.58.760">
    <property type="entry name" value="Peptidase M41"/>
    <property type="match status" value="1"/>
</dbReference>
<reference evidence="19" key="2">
    <citation type="journal article" date="2021" name="PeerJ">
        <title>Extensive microbial diversity within the chicken gut microbiome revealed by metagenomics and culture.</title>
        <authorList>
            <person name="Gilroy R."/>
            <person name="Ravi A."/>
            <person name="Getino M."/>
            <person name="Pursley I."/>
            <person name="Horton D.L."/>
            <person name="Alikhan N.F."/>
            <person name="Baker D."/>
            <person name="Gharbi K."/>
            <person name="Hall N."/>
            <person name="Watson M."/>
            <person name="Adriaenssens E.M."/>
            <person name="Foster-Nyarko E."/>
            <person name="Jarju S."/>
            <person name="Secka A."/>
            <person name="Antonio M."/>
            <person name="Oren A."/>
            <person name="Chaudhuri R.R."/>
            <person name="La Ragione R."/>
            <person name="Hildebrand F."/>
            <person name="Pallen M.J."/>
        </authorList>
    </citation>
    <scope>NUCLEOTIDE SEQUENCE</scope>
    <source>
        <strain evidence="19">CHK190-19873</strain>
    </source>
</reference>
<comment type="cofactor">
    <cofactor evidence="15">
        <name>Zn(2+)</name>
        <dbReference type="ChEBI" id="CHEBI:29105"/>
    </cofactor>
    <text evidence="15">Binds 1 zinc ion per subunit.</text>
</comment>
<dbReference type="GO" id="GO:0016887">
    <property type="term" value="F:ATP hydrolysis activity"/>
    <property type="evidence" value="ECO:0007669"/>
    <property type="project" value="UniProtKB-UniRule"/>
</dbReference>
<comment type="similarity">
    <text evidence="16">Belongs to the AAA ATPase family.</text>
</comment>
<feature type="compositionally biased region" description="Basic and acidic residues" evidence="17">
    <location>
        <begin position="625"/>
        <end position="636"/>
    </location>
</feature>
<evidence type="ECO:0000256" key="6">
    <source>
        <dbReference type="ARBA" id="ARBA00022723"/>
    </source>
</evidence>
<dbReference type="GO" id="GO:0004176">
    <property type="term" value="F:ATP-dependent peptidase activity"/>
    <property type="evidence" value="ECO:0007669"/>
    <property type="project" value="InterPro"/>
</dbReference>
<reference evidence="19" key="1">
    <citation type="submission" date="2020-10" db="EMBL/GenBank/DDBJ databases">
        <authorList>
            <person name="Gilroy R."/>
        </authorList>
    </citation>
    <scope>NUCLEOTIDE SEQUENCE</scope>
    <source>
        <strain evidence="19">CHK190-19873</strain>
    </source>
</reference>
<evidence type="ECO:0000256" key="10">
    <source>
        <dbReference type="ARBA" id="ARBA00022840"/>
    </source>
</evidence>
<feature type="binding site" evidence="15">
    <location>
        <position position="448"/>
    </location>
    <ligand>
        <name>Zn(2+)</name>
        <dbReference type="ChEBI" id="CHEBI:29105"/>
        <note>catalytic</note>
    </ligand>
</feature>
<dbReference type="CDD" id="cd19501">
    <property type="entry name" value="RecA-like_FtsH"/>
    <property type="match status" value="1"/>
</dbReference>
<dbReference type="FunFam" id="1.20.58.760:FF:000001">
    <property type="entry name" value="ATP-dependent zinc metalloprotease FtsH"/>
    <property type="match status" value="1"/>
</dbReference>
<dbReference type="InterPro" id="IPR000642">
    <property type="entry name" value="Peptidase_M41"/>
</dbReference>
<dbReference type="FunFam" id="1.10.8.60:FF:000001">
    <property type="entry name" value="ATP-dependent zinc metalloprotease FtsH"/>
    <property type="match status" value="1"/>
</dbReference>
<evidence type="ECO:0000256" key="1">
    <source>
        <dbReference type="ARBA" id="ARBA00004370"/>
    </source>
</evidence>
<feature type="region of interest" description="Disordered" evidence="17">
    <location>
        <begin position="1"/>
        <end position="21"/>
    </location>
</feature>
<feature type="active site" evidence="15">
    <location>
        <position position="445"/>
    </location>
</feature>
<dbReference type="PANTHER" id="PTHR23076">
    <property type="entry name" value="METALLOPROTEASE M41 FTSH"/>
    <property type="match status" value="1"/>
</dbReference>
<dbReference type="GO" id="GO:0005524">
    <property type="term" value="F:ATP binding"/>
    <property type="evidence" value="ECO:0007669"/>
    <property type="project" value="UniProtKB-UniRule"/>
</dbReference>
<dbReference type="PROSITE" id="PS00674">
    <property type="entry name" value="AAA"/>
    <property type="match status" value="1"/>
</dbReference>
<feature type="binding site" evidence="15">
    <location>
        <position position="521"/>
    </location>
    <ligand>
        <name>Zn(2+)</name>
        <dbReference type="ChEBI" id="CHEBI:29105"/>
        <note>catalytic</note>
    </ligand>
</feature>
<dbReference type="Pfam" id="PF01434">
    <property type="entry name" value="Peptidase_M41"/>
    <property type="match status" value="1"/>
</dbReference>
<keyword evidence="5 15" id="KW-0812">Transmembrane</keyword>
<dbReference type="Gene3D" id="3.30.720.210">
    <property type="match status" value="1"/>
</dbReference>
<dbReference type="GO" id="GO:0006508">
    <property type="term" value="P:proteolysis"/>
    <property type="evidence" value="ECO:0007669"/>
    <property type="project" value="UniProtKB-KW"/>
</dbReference>
<dbReference type="GO" id="GO:0004222">
    <property type="term" value="F:metalloendopeptidase activity"/>
    <property type="evidence" value="ECO:0007669"/>
    <property type="project" value="InterPro"/>
</dbReference>
<comment type="subcellular location">
    <subcellularLocation>
        <location evidence="15">Cell membrane</location>
        <topology evidence="15">Multi-pass membrane protein</topology>
        <orientation evidence="15">Cytoplasmic side</orientation>
    </subcellularLocation>
    <subcellularLocation>
        <location evidence="1">Membrane</location>
    </subcellularLocation>
</comment>
<comment type="function">
    <text evidence="15">Acts as a processive, ATP-dependent zinc metallopeptidase for both cytoplasmic and membrane proteins. Plays a role in the quality control of integral membrane proteins.</text>
</comment>
<protein>
    <recommendedName>
        <fullName evidence="15">ATP-dependent zinc metalloprotease FtsH</fullName>
        <ecNumber evidence="15">3.4.24.-</ecNumber>
    </recommendedName>
</protein>
<accession>A0A9D1EVW9</accession>
<dbReference type="Gene3D" id="3.40.50.300">
    <property type="entry name" value="P-loop containing nucleotide triphosphate hydrolases"/>
    <property type="match status" value="1"/>
</dbReference>
<dbReference type="InterPro" id="IPR003593">
    <property type="entry name" value="AAA+_ATPase"/>
</dbReference>
<dbReference type="InterPro" id="IPR011546">
    <property type="entry name" value="Pept_M41_FtsH_extracell"/>
</dbReference>
<dbReference type="NCBIfam" id="TIGR01241">
    <property type="entry name" value="FtsH_fam"/>
    <property type="match status" value="1"/>
</dbReference>
<dbReference type="FunFam" id="3.40.50.300:FF:000001">
    <property type="entry name" value="ATP-dependent zinc metalloprotease FtsH"/>
    <property type="match status" value="1"/>
</dbReference>
<dbReference type="Pfam" id="PF17862">
    <property type="entry name" value="AAA_lid_3"/>
    <property type="match status" value="1"/>
</dbReference>
<dbReference type="InterPro" id="IPR003960">
    <property type="entry name" value="ATPase_AAA_CS"/>
</dbReference>
<feature type="region of interest" description="Disordered" evidence="17">
    <location>
        <begin position="625"/>
        <end position="745"/>
    </location>
</feature>
<feature type="transmembrane region" description="Helical" evidence="15">
    <location>
        <begin position="28"/>
        <end position="49"/>
    </location>
</feature>
<dbReference type="AlphaFoldDB" id="A0A9D1EVW9"/>
<keyword evidence="7 15" id="KW-0547">Nucleotide-binding</keyword>
<keyword evidence="6 15" id="KW-0479">Metal-binding</keyword>
<keyword evidence="12 15" id="KW-0482">Metalloprotease</keyword>
<dbReference type="InterPro" id="IPR003959">
    <property type="entry name" value="ATPase_AAA_core"/>
</dbReference>
<sequence>MDNNQLPNGGPGNQNNNGGRPPKNGQTIVIFLVVSLIALMVINFFNGMFRDSTRREISYNDFIEMVENGEVASVTIYSNEIQITPVSQPFPGVSITYYTGVVDDPNLADRLLAAGVEFNQDVPDMTSALVYNIAATFLPLILVWVLLWFFMRRMSKGGGMMGVGKSKARVYDSQKETGVTFKDVAGQDEAKESLQEVVDFLENPGKYSSIGAKLPKGALLVGPPGTGKTLLAKAVAGEAKCPFFSISGSGFVEMFVGVGASRVRDLFEEAKKSAPCIVFIDEIDAIGKTRDSGYGGGNDEREQTLNQLLAEMDGFDTSSGLLILAATNRPEVLDPALLRPGRFDRRVIVDKPDLKGRVDILKVHAKNVSLDDTVDFEAIALATSGAVGSDLANMVNEAAILAVKKGRKAVSQADLFEAVEVVLVGKEKKNKILSAEERRIVSYHEVGHALVSALQKHSEPVQKITIVPRTMGALGYVMNVPEEEKFLNSEEEIRARLVEFVAGRAAEELVFHSVTTGAANDIEQATRIARAMITQYGMSEKFGMMGLEVAANQYLDNRTILNCSDETAAEVDREIQKILKESYDKALRLLSEHRKALDEIAAYLIEKETITGKEFMEIFHRVENTKAEESGEKDASAEIQPGGEKSALAGEKFVEEKAVTAETQSGEEKLAPAGMQPGEGKPVPAGEPVGEARSESSGAQPGEEKSAPAEPVSGDVPEEEPIEFPWDSFMKQSSQAPYADKTEEK</sequence>
<evidence type="ECO:0000256" key="17">
    <source>
        <dbReference type="SAM" id="MobiDB-lite"/>
    </source>
</evidence>
<keyword evidence="3 15" id="KW-1003">Cell membrane</keyword>
<evidence type="ECO:0000256" key="5">
    <source>
        <dbReference type="ARBA" id="ARBA00022692"/>
    </source>
</evidence>
<dbReference type="PANTHER" id="PTHR23076:SF97">
    <property type="entry name" value="ATP-DEPENDENT ZINC METALLOPROTEASE YME1L1"/>
    <property type="match status" value="1"/>
</dbReference>
<dbReference type="Pfam" id="PF00004">
    <property type="entry name" value="AAA"/>
    <property type="match status" value="1"/>
</dbReference>
<evidence type="ECO:0000256" key="16">
    <source>
        <dbReference type="RuleBase" id="RU003651"/>
    </source>
</evidence>
<keyword evidence="13 15" id="KW-0472">Membrane</keyword>
<feature type="transmembrane region" description="Helical" evidence="15">
    <location>
        <begin position="129"/>
        <end position="151"/>
    </location>
</feature>
<evidence type="ECO:0000256" key="9">
    <source>
        <dbReference type="ARBA" id="ARBA00022833"/>
    </source>
</evidence>
<keyword evidence="4 15" id="KW-0645">Protease</keyword>
<keyword evidence="9 15" id="KW-0862">Zinc</keyword>
<evidence type="ECO:0000313" key="20">
    <source>
        <dbReference type="Proteomes" id="UP000823935"/>
    </source>
</evidence>
<comment type="similarity">
    <text evidence="2 15">In the C-terminal section; belongs to the peptidase M41 family.</text>
</comment>
<keyword evidence="8 15" id="KW-0378">Hydrolase</keyword>
<comment type="similarity">
    <text evidence="14 15">In the central section; belongs to the AAA ATPase family.</text>
</comment>
<dbReference type="SMART" id="SM00382">
    <property type="entry name" value="AAA"/>
    <property type="match status" value="1"/>
</dbReference>
<dbReference type="GO" id="GO:0008270">
    <property type="term" value="F:zinc ion binding"/>
    <property type="evidence" value="ECO:0007669"/>
    <property type="project" value="UniProtKB-UniRule"/>
</dbReference>
<name>A0A9D1EVW9_9FIRM</name>
<keyword evidence="11 15" id="KW-1133">Transmembrane helix</keyword>
<dbReference type="InterPro" id="IPR005936">
    <property type="entry name" value="FtsH"/>
</dbReference>
<evidence type="ECO:0000256" key="3">
    <source>
        <dbReference type="ARBA" id="ARBA00022475"/>
    </source>
</evidence>
<feature type="binding site" evidence="15">
    <location>
        <begin position="222"/>
        <end position="229"/>
    </location>
    <ligand>
        <name>ATP</name>
        <dbReference type="ChEBI" id="CHEBI:30616"/>
    </ligand>
</feature>
<evidence type="ECO:0000313" key="19">
    <source>
        <dbReference type="EMBL" id="HIS33067.1"/>
    </source>
</evidence>
<dbReference type="GO" id="GO:0005886">
    <property type="term" value="C:plasma membrane"/>
    <property type="evidence" value="ECO:0007669"/>
    <property type="project" value="UniProtKB-SubCell"/>
</dbReference>
<evidence type="ECO:0000256" key="8">
    <source>
        <dbReference type="ARBA" id="ARBA00022801"/>
    </source>
</evidence>
<dbReference type="Proteomes" id="UP000823935">
    <property type="component" value="Unassembled WGS sequence"/>
</dbReference>